<organism evidence="3 4">
    <name type="scientific">Escherichia marmotae</name>
    <dbReference type="NCBI Taxonomy" id="1499973"/>
    <lineage>
        <taxon>Bacteria</taxon>
        <taxon>Pseudomonadati</taxon>
        <taxon>Pseudomonadota</taxon>
        <taxon>Gammaproteobacteria</taxon>
        <taxon>Enterobacterales</taxon>
        <taxon>Enterobacteriaceae</taxon>
        <taxon>Escherichia</taxon>
    </lineage>
</organism>
<evidence type="ECO:0000313" key="4">
    <source>
        <dbReference type="Proteomes" id="UP000254454"/>
    </source>
</evidence>
<accession>A0A370V629</accession>
<dbReference type="PANTHER" id="PTHR30006">
    <property type="entry name" value="THIAMINE-BINDING PERIPLASMIC PROTEIN-RELATED"/>
    <property type="match status" value="1"/>
</dbReference>
<keyword evidence="1 2" id="KW-0732">Signal</keyword>
<name>A0A370V629_9ESCH</name>
<dbReference type="RefSeq" id="WP_115439845.1">
    <property type="nucleotide sequence ID" value="NZ_QONN01000112.1"/>
</dbReference>
<evidence type="ECO:0000256" key="1">
    <source>
        <dbReference type="ARBA" id="ARBA00022729"/>
    </source>
</evidence>
<dbReference type="PANTHER" id="PTHR30006:SF25">
    <property type="entry name" value="PHOSPHOGLYCERATE TRANSPORT REGULATORY PROTEIN PGTC"/>
    <property type="match status" value="1"/>
</dbReference>
<proteinExistence type="predicted"/>
<sequence>MIRIIQRTLICWLLCVNVTSAQELVIATTLSSEATEHIISQWQKQPLATQIRTLNRTSASIERLLENPLGENIDLVLSSSPMLLQRLQSKNLLQPFNNQIETSRKLVPASIRSTTVAVAVSGYGILINVAHLEDKNEPVPTSWKELSRSRYQGTLLMSSPSRSDTTHLMIEDLLQQQGWNNGWSTLLKIGGNLATISSRSFGVANKISTGLGDAGPIIDNYANVLLNNSTLRFSYFPNSRAAPMFIAITNGSEHSQEAGRFINFLLSPEGQQALSDSDSGKYPVYPLPSGTPLAEQQLRLFSSPSLDYPLIMQRQKLVQLLFDNAITFRLTELQNTWKSLYAAEHRLKRKLPDVRALLTAVPVTPQQAINSMYLQQFELQSGFREAQIMAWQHFFLHQQQLVNMQLESLK</sequence>
<protein>
    <submittedName>
        <fullName evidence="3">Phosphoglycerate transport regulatory protein PgtC</fullName>
    </submittedName>
</protein>
<feature type="chain" id="PRO_5017083975" evidence="2">
    <location>
        <begin position="22"/>
        <end position="410"/>
    </location>
</feature>
<dbReference type="EMBL" id="QONO01000107">
    <property type="protein sequence ID" value="RDR25943.1"/>
    <property type="molecule type" value="Genomic_DNA"/>
</dbReference>
<dbReference type="Gene3D" id="3.40.190.10">
    <property type="entry name" value="Periplasmic binding protein-like II"/>
    <property type="match status" value="2"/>
</dbReference>
<feature type="signal peptide" evidence="2">
    <location>
        <begin position="1"/>
        <end position="21"/>
    </location>
</feature>
<dbReference type="SUPFAM" id="SSF53850">
    <property type="entry name" value="Periplasmic binding protein-like II"/>
    <property type="match status" value="1"/>
</dbReference>
<dbReference type="Proteomes" id="UP000254454">
    <property type="component" value="Unassembled WGS sequence"/>
</dbReference>
<comment type="caution">
    <text evidence="3">The sequence shown here is derived from an EMBL/GenBank/DDBJ whole genome shotgun (WGS) entry which is preliminary data.</text>
</comment>
<reference evidence="3 4" key="1">
    <citation type="submission" date="2018-06" db="EMBL/GenBank/DDBJ databases">
        <title>Recombination Drives Gene Content and Phenotype Evolution in Wild Type E. coli Strains.</title>
        <authorList>
            <person name="Field C.M."/>
            <person name="Silander O.K."/>
            <person name="Van Nimwegen E."/>
        </authorList>
    </citation>
    <scope>NUCLEOTIDE SEQUENCE [LARGE SCALE GENOMIC DNA]</scope>
    <source>
        <strain evidence="3 4">SC344</strain>
    </source>
</reference>
<dbReference type="GO" id="GO:0030288">
    <property type="term" value="C:outer membrane-bounded periplasmic space"/>
    <property type="evidence" value="ECO:0007669"/>
    <property type="project" value="TreeGrafter"/>
</dbReference>
<evidence type="ECO:0000313" key="3">
    <source>
        <dbReference type="EMBL" id="RDR25943.1"/>
    </source>
</evidence>
<evidence type="ECO:0000256" key="2">
    <source>
        <dbReference type="SAM" id="SignalP"/>
    </source>
</evidence>
<gene>
    <name evidence="3" type="primary">pgtC</name>
    <name evidence="3" type="ORF">C4A13_00701</name>
</gene>
<dbReference type="AlphaFoldDB" id="A0A370V629"/>
<dbReference type="Pfam" id="PF13343">
    <property type="entry name" value="SBP_bac_6"/>
    <property type="match status" value="1"/>
</dbReference>